<accession>A0ABR7MKZ0</accession>
<dbReference type="RefSeq" id="WP_187319893.1">
    <property type="nucleotide sequence ID" value="NZ_JACSCY010000008.1"/>
</dbReference>
<dbReference type="InterPro" id="IPR002884">
    <property type="entry name" value="P_dom"/>
</dbReference>
<gene>
    <name evidence="4" type="ORF">H8B15_11800</name>
</gene>
<dbReference type="InterPro" id="IPR003961">
    <property type="entry name" value="FN3_dom"/>
</dbReference>
<evidence type="ECO:0000259" key="3">
    <source>
        <dbReference type="PROSITE" id="PS51829"/>
    </source>
</evidence>
<dbReference type="NCBIfam" id="TIGR04183">
    <property type="entry name" value="Por_Secre_tail"/>
    <property type="match status" value="1"/>
</dbReference>
<evidence type="ECO:0000256" key="2">
    <source>
        <dbReference type="ARBA" id="ARBA00022801"/>
    </source>
</evidence>
<keyword evidence="2" id="KW-0378">Hydrolase</keyword>
<feature type="domain" description="P/Homo B" evidence="3">
    <location>
        <begin position="857"/>
        <end position="1002"/>
    </location>
</feature>
<dbReference type="Pfam" id="PF13583">
    <property type="entry name" value="Reprolysin_4"/>
    <property type="match status" value="1"/>
</dbReference>
<dbReference type="InterPro" id="IPR026444">
    <property type="entry name" value="Secre_tail"/>
</dbReference>
<proteinExistence type="predicted"/>
<dbReference type="CDD" id="cd00063">
    <property type="entry name" value="FN3"/>
    <property type="match status" value="1"/>
</dbReference>
<protein>
    <submittedName>
        <fullName evidence="4">T9SS type A sorting domain-containing protein</fullName>
    </submittedName>
</protein>
<comment type="caution">
    <text evidence="4">The sequence shown here is derived from an EMBL/GenBank/DDBJ whole genome shotgun (WGS) entry which is preliminary data.</text>
</comment>
<name>A0ABR7MKZ0_9BACT</name>
<keyword evidence="5" id="KW-1185">Reference proteome</keyword>
<dbReference type="PROSITE" id="PS51829">
    <property type="entry name" value="P_HOMO_B"/>
    <property type="match status" value="1"/>
</dbReference>
<dbReference type="Gene3D" id="3.40.390.10">
    <property type="entry name" value="Collagenase (Catalytic Domain)"/>
    <property type="match status" value="1"/>
</dbReference>
<dbReference type="SUPFAM" id="SSF49785">
    <property type="entry name" value="Galactose-binding domain-like"/>
    <property type="match status" value="1"/>
</dbReference>
<keyword evidence="1" id="KW-0645">Protease</keyword>
<dbReference type="SUPFAM" id="SSF49265">
    <property type="entry name" value="Fibronectin type III"/>
    <property type="match status" value="1"/>
</dbReference>
<evidence type="ECO:0000256" key="1">
    <source>
        <dbReference type="ARBA" id="ARBA00022670"/>
    </source>
</evidence>
<reference evidence="4 5" key="1">
    <citation type="submission" date="2020-08" db="EMBL/GenBank/DDBJ databases">
        <title>Hymenobacter sp.</title>
        <authorList>
            <person name="Kim M.K."/>
        </authorList>
    </citation>
    <scope>NUCLEOTIDE SEQUENCE [LARGE SCALE GENOMIC DNA]</scope>
    <source>
        <strain evidence="4 5">BT507</strain>
    </source>
</reference>
<dbReference type="InterPro" id="IPR013783">
    <property type="entry name" value="Ig-like_fold"/>
</dbReference>
<dbReference type="Proteomes" id="UP000622017">
    <property type="component" value="Unassembled WGS sequence"/>
</dbReference>
<evidence type="ECO:0000313" key="5">
    <source>
        <dbReference type="Proteomes" id="UP000622017"/>
    </source>
</evidence>
<dbReference type="InterPro" id="IPR024079">
    <property type="entry name" value="MetalloPept_cat_dom_sf"/>
</dbReference>
<dbReference type="Gene3D" id="2.60.40.10">
    <property type="entry name" value="Immunoglobulins"/>
    <property type="match status" value="3"/>
</dbReference>
<dbReference type="EMBL" id="JACSCY010000008">
    <property type="protein sequence ID" value="MBC6611613.1"/>
    <property type="molecule type" value="Genomic_DNA"/>
</dbReference>
<dbReference type="Pfam" id="PF18962">
    <property type="entry name" value="Por_Secre_tail"/>
    <property type="match status" value="1"/>
</dbReference>
<dbReference type="Pfam" id="PF25788">
    <property type="entry name" value="Ig_Rha78A_N"/>
    <property type="match status" value="1"/>
</dbReference>
<dbReference type="Pfam" id="PF01483">
    <property type="entry name" value="P_proprotein"/>
    <property type="match status" value="1"/>
</dbReference>
<dbReference type="InterPro" id="IPR036116">
    <property type="entry name" value="FN3_sf"/>
</dbReference>
<dbReference type="InterPro" id="IPR008979">
    <property type="entry name" value="Galactose-bd-like_sf"/>
</dbReference>
<organism evidence="4 5">
    <name type="scientific">Hymenobacter citatus</name>
    <dbReference type="NCBI Taxonomy" id="2763506"/>
    <lineage>
        <taxon>Bacteria</taxon>
        <taxon>Pseudomonadati</taxon>
        <taxon>Bacteroidota</taxon>
        <taxon>Cytophagia</taxon>
        <taxon>Cytophagales</taxon>
        <taxon>Hymenobacteraceae</taxon>
        <taxon>Hymenobacter</taxon>
    </lineage>
</organism>
<dbReference type="SUPFAM" id="SSF55486">
    <property type="entry name" value="Metalloproteases ('zincins'), catalytic domain"/>
    <property type="match status" value="1"/>
</dbReference>
<dbReference type="Gene3D" id="2.60.120.260">
    <property type="entry name" value="Galactose-binding domain-like"/>
    <property type="match status" value="1"/>
</dbReference>
<sequence>MQTSTLRRGLLSGLFLLAGLLPATAQRVLWADASPAVVPKQHALALSRFRAVTVQLGTVRSTLRAAPAERSAAARQSGTVVSLPLPDGTSQRFRVAATQVMAPALAARYPRIRTYVAQGIDDPTATARLDVSPAGFHAQILAAGRTVYIDPAAPGDTVNHLVFDQSSMSRSALGAVCYTPDGLSRTTATALNRSAALQRPNGSQLRTYRLAVACTGEYAATKGGTKEGALAGIVTSVNRVDGIYERELAIRMVLIANNDRLIFLTDSTDRYTNNDGETMLGQNQAVLTDSIGSANYDIGHVFSTGGGGIASLGSVCVAGRKAMGVTGSPNPVGDAFDVDFVAHEMGHQFGADHTFNSQAGNCGGGNRSASSAYEPGSGVTIMAYAGICGNDNLQANSIPYFHSRSYDQILNHVTGAGNCAVVTATGNQAPTVNAGANYRIPISTPFTLTGSATDPDGDALTYTWEQYNLGPVGTPTAPQGNAPIFRSFEPTPSASRTFPRVSDLVNNTTTIGEVLPTYARRLIFRFVARDNRNGGGGVEYDSMNVAVIGTAGPFVVTTPNTATTWQAGVPQQVTWDVANTTQSPINAANVDILLSTDGGLTFPTVLLAATPNDGCESVTVPAATNTALARIKVQATGNVFFDISNQNFTIRPLTAPTFYLNTACIASNLLTVCPGSSVPVSLSIGQAQGFAGTVVLGATGLPSGLSVSYAPASVAAGGTAVATIAAAATTTPGTYTLTLTGTSGGVVQNQVVRVVVPPLATQAAVAVAPATNAVTTTRPVFTWQAVPNATAYAVQVATDAAFSNVVLTQNIASGTTTSFTPTTPLTAGTTYYWRVRGGNVCGAAPYSAATAFRTGVVSCQPYAATQVPVTIPETANASVSSTVEVSSTDVVSAIRITNLAITHPNVGELTVTLTNPAGRSAVLLATLCAGTANLNLSLDEQATAALACPLNAGGTYRPATSLAELLNAPANGTWTLRITDTAAGNGGTLTGWALELCTVPAPPAAPTSLLAYLSGTSGSTATIGLQWQDNANNETGFELERSLTTNANFQRIATIAANQTTYSDAVSATGRYVYRIRAINDIGNSSYSNEAVASVTLASATAPVLKGLTVYPNPSNGLFKLELNNAHTGGVQVQVFDALGRNVLTRTFAKAGNNLQQTLDLRALSVGIYQLRVMQPQGTSVVKLVKE</sequence>
<evidence type="ECO:0000313" key="4">
    <source>
        <dbReference type="EMBL" id="MBC6611613.1"/>
    </source>
</evidence>